<evidence type="ECO:0000313" key="6">
    <source>
        <dbReference type="RefSeq" id="XP_011500867.1"/>
    </source>
</evidence>
<dbReference type="InterPro" id="IPR018247">
    <property type="entry name" value="EF_Hand_1_Ca_BS"/>
</dbReference>
<accession>A0AAJ7DY99</accession>
<dbReference type="AlphaFoldDB" id="A0AAJ7DY99"/>
<dbReference type="SUPFAM" id="SSF47473">
    <property type="entry name" value="EF-hand"/>
    <property type="match status" value="1"/>
</dbReference>
<dbReference type="KEGG" id="csol:105364585"/>
<keyword evidence="1" id="KW-0479">Metal-binding</keyword>
<dbReference type="PANTHER" id="PTHR23055:SF60">
    <property type="entry name" value="CALAXIN"/>
    <property type="match status" value="1"/>
</dbReference>
<dbReference type="Proteomes" id="UP000695007">
    <property type="component" value="Unplaced"/>
</dbReference>
<organism evidence="5 6">
    <name type="scientific">Ceratosolen solmsi marchali</name>
    <dbReference type="NCBI Taxonomy" id="326594"/>
    <lineage>
        <taxon>Eukaryota</taxon>
        <taxon>Metazoa</taxon>
        <taxon>Ecdysozoa</taxon>
        <taxon>Arthropoda</taxon>
        <taxon>Hexapoda</taxon>
        <taxon>Insecta</taxon>
        <taxon>Pterygota</taxon>
        <taxon>Neoptera</taxon>
        <taxon>Endopterygota</taxon>
        <taxon>Hymenoptera</taxon>
        <taxon>Apocrita</taxon>
        <taxon>Proctotrupomorpha</taxon>
        <taxon>Chalcidoidea</taxon>
        <taxon>Agaonidae</taxon>
        <taxon>Agaoninae</taxon>
        <taxon>Ceratosolen</taxon>
    </lineage>
</organism>
<evidence type="ECO:0000313" key="5">
    <source>
        <dbReference type="Proteomes" id="UP000695007"/>
    </source>
</evidence>
<dbReference type="PROSITE" id="PS00018">
    <property type="entry name" value="EF_HAND_1"/>
    <property type="match status" value="1"/>
</dbReference>
<dbReference type="PROSITE" id="PS50222">
    <property type="entry name" value="EF_HAND_2"/>
    <property type="match status" value="1"/>
</dbReference>
<evidence type="ECO:0000256" key="3">
    <source>
        <dbReference type="ARBA" id="ARBA00022837"/>
    </source>
</evidence>
<dbReference type="Gene3D" id="1.10.238.10">
    <property type="entry name" value="EF-hand"/>
    <property type="match status" value="1"/>
</dbReference>
<protein>
    <submittedName>
        <fullName evidence="6">EF-hand calcium-binding domain-containing protein 1-like</fullName>
    </submittedName>
</protein>
<keyword evidence="2" id="KW-0677">Repeat</keyword>
<dbReference type="InterPro" id="IPR028846">
    <property type="entry name" value="Recoverin"/>
</dbReference>
<dbReference type="GO" id="GO:0005509">
    <property type="term" value="F:calcium ion binding"/>
    <property type="evidence" value="ECO:0007669"/>
    <property type="project" value="InterPro"/>
</dbReference>
<dbReference type="PANTHER" id="PTHR23055">
    <property type="entry name" value="CALCIUM BINDING PROTEINS"/>
    <property type="match status" value="1"/>
</dbReference>
<keyword evidence="5" id="KW-1185">Reference proteome</keyword>
<dbReference type="RefSeq" id="XP_011500867.1">
    <property type="nucleotide sequence ID" value="XM_011502565.1"/>
</dbReference>
<dbReference type="InterPro" id="IPR002048">
    <property type="entry name" value="EF_hand_dom"/>
</dbReference>
<keyword evidence="3" id="KW-0106">Calcium</keyword>
<feature type="domain" description="EF-hand" evidence="4">
    <location>
        <begin position="158"/>
        <end position="193"/>
    </location>
</feature>
<evidence type="ECO:0000256" key="2">
    <source>
        <dbReference type="ARBA" id="ARBA00022737"/>
    </source>
</evidence>
<dbReference type="GeneID" id="105364585"/>
<gene>
    <name evidence="6" type="primary">LOC105364585</name>
</gene>
<proteinExistence type="predicted"/>
<evidence type="ECO:0000256" key="1">
    <source>
        <dbReference type="ARBA" id="ARBA00022723"/>
    </source>
</evidence>
<sequence>MPKEQPKDMLNESTDEVIYRSKNKALFTNLVKTTRFNKRECEAACLIHRKIQNVYKTLNLAAFRDILHSGFDFTENRRHVLLDRIFSLFDKHNNLQINSKEWVTGLAKLLDNAIETRIHFGYGVYDLMKSNQLTKDQMFPMLRGCFIKLQPEEDADDMVKDMIDLLVKAIDINRDGDVSLEEMRDAVLKKNLLFVESMGPVFPSREAKHAFLSTITDRVPPF</sequence>
<dbReference type="SMART" id="SM00054">
    <property type="entry name" value="EFh"/>
    <property type="match status" value="2"/>
</dbReference>
<reference evidence="6" key="1">
    <citation type="submission" date="2025-08" db="UniProtKB">
        <authorList>
            <consortium name="RefSeq"/>
        </authorList>
    </citation>
    <scope>IDENTIFICATION</scope>
</reference>
<name>A0AAJ7DY99_9HYME</name>
<dbReference type="InterPro" id="IPR011992">
    <property type="entry name" value="EF-hand-dom_pair"/>
</dbReference>
<evidence type="ECO:0000259" key="4">
    <source>
        <dbReference type="PROSITE" id="PS50222"/>
    </source>
</evidence>